<feature type="signal peptide" evidence="1">
    <location>
        <begin position="1"/>
        <end position="24"/>
    </location>
</feature>
<dbReference type="STRING" id="1423775.FD03_GL000305"/>
<dbReference type="AlphaFoldDB" id="A0A0R1K7J0"/>
<sequence length="66" mass="6820">MKLFLYGGALLATLSTGLITTVSAATVSPKVETDTSIPAPEKIGDKVVDTDVNVANNAIQALKDCK</sequence>
<keyword evidence="1" id="KW-0732">Signal</keyword>
<evidence type="ECO:0000313" key="2">
    <source>
        <dbReference type="EMBL" id="KRK79606.1"/>
    </source>
</evidence>
<comment type="caution">
    <text evidence="2">The sequence shown here is derived from an EMBL/GenBank/DDBJ whole genome shotgun (WGS) entry which is preliminary data.</text>
</comment>
<dbReference type="PATRIC" id="fig|1423775.4.peg.310"/>
<organism evidence="2 3">
    <name type="scientific">Companilactobacillus nodensis DSM 19682 = JCM 14932 = NBRC 107160</name>
    <dbReference type="NCBI Taxonomy" id="1423775"/>
    <lineage>
        <taxon>Bacteria</taxon>
        <taxon>Bacillati</taxon>
        <taxon>Bacillota</taxon>
        <taxon>Bacilli</taxon>
        <taxon>Lactobacillales</taxon>
        <taxon>Lactobacillaceae</taxon>
        <taxon>Companilactobacillus</taxon>
    </lineage>
</organism>
<keyword evidence="3" id="KW-1185">Reference proteome</keyword>
<dbReference type="EMBL" id="AZDZ01000011">
    <property type="protein sequence ID" value="KRK79606.1"/>
    <property type="molecule type" value="Genomic_DNA"/>
</dbReference>
<feature type="chain" id="PRO_5006406476" evidence="1">
    <location>
        <begin position="25"/>
        <end position="66"/>
    </location>
</feature>
<proteinExistence type="predicted"/>
<reference evidence="2 3" key="1">
    <citation type="journal article" date="2015" name="Genome Announc.">
        <title>Expanding the biotechnology potential of lactobacilli through comparative genomics of 213 strains and associated genera.</title>
        <authorList>
            <person name="Sun Z."/>
            <person name="Harris H.M."/>
            <person name="McCann A."/>
            <person name="Guo C."/>
            <person name="Argimon S."/>
            <person name="Zhang W."/>
            <person name="Yang X."/>
            <person name="Jeffery I.B."/>
            <person name="Cooney J.C."/>
            <person name="Kagawa T.F."/>
            <person name="Liu W."/>
            <person name="Song Y."/>
            <person name="Salvetti E."/>
            <person name="Wrobel A."/>
            <person name="Rasinkangas P."/>
            <person name="Parkhill J."/>
            <person name="Rea M.C."/>
            <person name="O'Sullivan O."/>
            <person name="Ritari J."/>
            <person name="Douillard F.P."/>
            <person name="Paul Ross R."/>
            <person name="Yang R."/>
            <person name="Briner A.E."/>
            <person name="Felis G.E."/>
            <person name="de Vos W.M."/>
            <person name="Barrangou R."/>
            <person name="Klaenhammer T.R."/>
            <person name="Caufield P.W."/>
            <person name="Cui Y."/>
            <person name="Zhang H."/>
            <person name="O'Toole P.W."/>
        </authorList>
    </citation>
    <scope>NUCLEOTIDE SEQUENCE [LARGE SCALE GENOMIC DNA]</scope>
    <source>
        <strain evidence="2 3">DSM 19682</strain>
    </source>
</reference>
<name>A0A0R1K7J0_9LACO</name>
<dbReference type="Proteomes" id="UP000051248">
    <property type="component" value="Unassembled WGS sequence"/>
</dbReference>
<accession>A0A0R1K7J0</accession>
<evidence type="ECO:0000313" key="3">
    <source>
        <dbReference type="Proteomes" id="UP000051248"/>
    </source>
</evidence>
<protein>
    <submittedName>
        <fullName evidence="2">Uncharacterized protein</fullName>
    </submittedName>
</protein>
<gene>
    <name evidence="2" type="ORF">FD03_GL000305</name>
</gene>
<evidence type="ECO:0000256" key="1">
    <source>
        <dbReference type="SAM" id="SignalP"/>
    </source>
</evidence>